<name>A0ABW3KTJ3_9FLAO</name>
<feature type="transmembrane region" description="Helical" evidence="1">
    <location>
        <begin position="40"/>
        <end position="66"/>
    </location>
</feature>
<keyword evidence="1" id="KW-0472">Membrane</keyword>
<accession>A0ABW3KTJ3</accession>
<dbReference type="EMBL" id="JBHTKM010000040">
    <property type="protein sequence ID" value="MFD1015504.1"/>
    <property type="molecule type" value="Genomic_DNA"/>
</dbReference>
<reference evidence="3" key="1">
    <citation type="journal article" date="2019" name="Int. J. Syst. Evol. Microbiol.">
        <title>The Global Catalogue of Microorganisms (GCM) 10K type strain sequencing project: providing services to taxonomists for standard genome sequencing and annotation.</title>
        <authorList>
            <consortium name="The Broad Institute Genomics Platform"/>
            <consortium name="The Broad Institute Genome Sequencing Center for Infectious Disease"/>
            <person name="Wu L."/>
            <person name="Ma J."/>
        </authorList>
    </citation>
    <scope>NUCLEOTIDE SEQUENCE [LARGE SCALE GENOMIC DNA]</scope>
    <source>
        <strain evidence="3">CCUG 56098</strain>
    </source>
</reference>
<evidence type="ECO:0000256" key="1">
    <source>
        <dbReference type="SAM" id="Phobius"/>
    </source>
</evidence>
<sequence>MEKKLKQSILTSYLIGAPIGILTIVATIGIPLLLTGEGLLTIAIIGTYRISTIGLVVAFLIALWIGGELAYRNIKSGKSLLLTSFKYSTVVNLIIWTTFCLIVGLTVTEERFLMVIPPIIAFVVCTILTTFSIGLLIAYVIKRINNKPTEFQNSSVINMETE</sequence>
<feature type="transmembrane region" description="Helical" evidence="1">
    <location>
        <begin position="87"/>
        <end position="107"/>
    </location>
</feature>
<feature type="transmembrane region" description="Helical" evidence="1">
    <location>
        <begin position="12"/>
        <end position="34"/>
    </location>
</feature>
<protein>
    <recommendedName>
        <fullName evidence="4">DUF2975 domain-containing protein</fullName>
    </recommendedName>
</protein>
<gene>
    <name evidence="2" type="ORF">ACFQ13_06190</name>
</gene>
<proteinExistence type="predicted"/>
<keyword evidence="1" id="KW-1133">Transmembrane helix</keyword>
<comment type="caution">
    <text evidence="2">The sequence shown here is derived from an EMBL/GenBank/DDBJ whole genome shotgun (WGS) entry which is preliminary data.</text>
</comment>
<dbReference type="RefSeq" id="WP_386115275.1">
    <property type="nucleotide sequence ID" value="NZ_JBHTKM010000040.1"/>
</dbReference>
<evidence type="ECO:0000313" key="2">
    <source>
        <dbReference type="EMBL" id="MFD1015504.1"/>
    </source>
</evidence>
<keyword evidence="3" id="KW-1185">Reference proteome</keyword>
<keyword evidence="1" id="KW-0812">Transmembrane</keyword>
<feature type="transmembrane region" description="Helical" evidence="1">
    <location>
        <begin position="119"/>
        <end position="141"/>
    </location>
</feature>
<dbReference type="Proteomes" id="UP001597086">
    <property type="component" value="Unassembled WGS sequence"/>
</dbReference>
<organism evidence="2 3">
    <name type="scientific">Winogradskyella rapida</name>
    <dbReference type="NCBI Taxonomy" id="549701"/>
    <lineage>
        <taxon>Bacteria</taxon>
        <taxon>Pseudomonadati</taxon>
        <taxon>Bacteroidota</taxon>
        <taxon>Flavobacteriia</taxon>
        <taxon>Flavobacteriales</taxon>
        <taxon>Flavobacteriaceae</taxon>
        <taxon>Winogradskyella</taxon>
    </lineage>
</organism>
<evidence type="ECO:0008006" key="4">
    <source>
        <dbReference type="Google" id="ProtNLM"/>
    </source>
</evidence>
<evidence type="ECO:0000313" key="3">
    <source>
        <dbReference type="Proteomes" id="UP001597086"/>
    </source>
</evidence>